<organism evidence="2 3">
    <name type="scientific">Pelomonas parva</name>
    <dbReference type="NCBI Taxonomy" id="3299032"/>
    <lineage>
        <taxon>Bacteria</taxon>
        <taxon>Pseudomonadati</taxon>
        <taxon>Pseudomonadota</taxon>
        <taxon>Betaproteobacteria</taxon>
        <taxon>Burkholderiales</taxon>
        <taxon>Sphaerotilaceae</taxon>
        <taxon>Roseateles</taxon>
    </lineage>
</organism>
<proteinExistence type="predicted"/>
<name>A0ABW7F370_9BURK</name>
<dbReference type="EMBL" id="JBIGHV010000002">
    <property type="protein sequence ID" value="MFG6429687.1"/>
    <property type="molecule type" value="Genomic_DNA"/>
</dbReference>
<evidence type="ECO:0000313" key="3">
    <source>
        <dbReference type="Proteomes" id="UP001606210"/>
    </source>
</evidence>
<keyword evidence="1" id="KW-0472">Membrane</keyword>
<evidence type="ECO:0008006" key="4">
    <source>
        <dbReference type="Google" id="ProtNLM"/>
    </source>
</evidence>
<dbReference type="Proteomes" id="UP001606210">
    <property type="component" value="Unassembled WGS sequence"/>
</dbReference>
<evidence type="ECO:0000256" key="1">
    <source>
        <dbReference type="SAM" id="Phobius"/>
    </source>
</evidence>
<reference evidence="2 3" key="1">
    <citation type="submission" date="2024-08" db="EMBL/GenBank/DDBJ databases">
        <authorList>
            <person name="Lu H."/>
        </authorList>
    </citation>
    <scope>NUCLEOTIDE SEQUENCE [LARGE SCALE GENOMIC DNA]</scope>
    <source>
        <strain evidence="2 3">LYH14W</strain>
    </source>
</reference>
<protein>
    <recommendedName>
        <fullName evidence="4">DUF4229 domain-containing protein</fullName>
    </recommendedName>
</protein>
<sequence length="93" mass="10443">MSFFRLLLRWLILIVGAIVGLAFFLFAVVAFVTILLLSLLTGRKPNMQFRMNRSPWAQRRPQAPADGDVVDIEAREVKAPAAPPLPLQPPPRH</sequence>
<dbReference type="RefSeq" id="WP_394477325.1">
    <property type="nucleotide sequence ID" value="NZ_JBIGHV010000002.1"/>
</dbReference>
<keyword evidence="1" id="KW-1133">Transmembrane helix</keyword>
<gene>
    <name evidence="2" type="ORF">ACG00Y_07180</name>
</gene>
<keyword evidence="3" id="KW-1185">Reference proteome</keyword>
<keyword evidence="1" id="KW-0812">Transmembrane</keyword>
<accession>A0ABW7F370</accession>
<comment type="caution">
    <text evidence="2">The sequence shown here is derived from an EMBL/GenBank/DDBJ whole genome shotgun (WGS) entry which is preliminary data.</text>
</comment>
<feature type="transmembrane region" description="Helical" evidence="1">
    <location>
        <begin position="12"/>
        <end position="40"/>
    </location>
</feature>
<evidence type="ECO:0000313" key="2">
    <source>
        <dbReference type="EMBL" id="MFG6429687.1"/>
    </source>
</evidence>